<gene>
    <name evidence="1" type="ORF">DFH07DRAFT_825608</name>
</gene>
<dbReference type="AlphaFoldDB" id="A0AAD7IWU9"/>
<comment type="caution">
    <text evidence="1">The sequence shown here is derived from an EMBL/GenBank/DDBJ whole genome shotgun (WGS) entry which is preliminary data.</text>
</comment>
<reference evidence="1" key="1">
    <citation type="submission" date="2023-03" db="EMBL/GenBank/DDBJ databases">
        <title>Massive genome expansion in bonnet fungi (Mycena s.s.) driven by repeated elements and novel gene families across ecological guilds.</title>
        <authorList>
            <consortium name="Lawrence Berkeley National Laboratory"/>
            <person name="Harder C.B."/>
            <person name="Miyauchi S."/>
            <person name="Viragh M."/>
            <person name="Kuo A."/>
            <person name="Thoen E."/>
            <person name="Andreopoulos B."/>
            <person name="Lu D."/>
            <person name="Skrede I."/>
            <person name="Drula E."/>
            <person name="Henrissat B."/>
            <person name="Morin E."/>
            <person name="Kohler A."/>
            <person name="Barry K."/>
            <person name="LaButti K."/>
            <person name="Morin E."/>
            <person name="Salamov A."/>
            <person name="Lipzen A."/>
            <person name="Mereny Z."/>
            <person name="Hegedus B."/>
            <person name="Baldrian P."/>
            <person name="Stursova M."/>
            <person name="Weitz H."/>
            <person name="Taylor A."/>
            <person name="Grigoriev I.V."/>
            <person name="Nagy L.G."/>
            <person name="Martin F."/>
            <person name="Kauserud H."/>
        </authorList>
    </citation>
    <scope>NUCLEOTIDE SEQUENCE</scope>
    <source>
        <strain evidence="1">CBHHK188m</strain>
    </source>
</reference>
<dbReference type="EMBL" id="JARJLG010000075">
    <property type="protein sequence ID" value="KAJ7752209.1"/>
    <property type="molecule type" value="Genomic_DNA"/>
</dbReference>
<organism evidence="1 2">
    <name type="scientific">Mycena maculata</name>
    <dbReference type="NCBI Taxonomy" id="230809"/>
    <lineage>
        <taxon>Eukaryota</taxon>
        <taxon>Fungi</taxon>
        <taxon>Dikarya</taxon>
        <taxon>Basidiomycota</taxon>
        <taxon>Agaricomycotina</taxon>
        <taxon>Agaricomycetes</taxon>
        <taxon>Agaricomycetidae</taxon>
        <taxon>Agaricales</taxon>
        <taxon>Marasmiineae</taxon>
        <taxon>Mycenaceae</taxon>
        <taxon>Mycena</taxon>
    </lineage>
</organism>
<sequence length="158" mass="17099">MHRRPRWMHSSHWASVPSFWSRSSAVFASSSEAHPAVTRPRTWSSSLSSSLLQLSLSSVLPDSLSSSGSPSASSSSMFPVFWRSSISLLTCSRVARSFPSSRCSLSSAFITHPLPLPEILGCLPFLGVGSRSSSLSSGRRLLERRSGIGSGDWERGGW</sequence>
<evidence type="ECO:0000313" key="2">
    <source>
        <dbReference type="Proteomes" id="UP001215280"/>
    </source>
</evidence>
<protein>
    <submittedName>
        <fullName evidence="1">Uncharacterized protein</fullName>
    </submittedName>
</protein>
<keyword evidence="2" id="KW-1185">Reference proteome</keyword>
<evidence type="ECO:0000313" key="1">
    <source>
        <dbReference type="EMBL" id="KAJ7752209.1"/>
    </source>
</evidence>
<proteinExistence type="predicted"/>
<accession>A0AAD7IWU9</accession>
<name>A0AAD7IWU9_9AGAR</name>
<dbReference type="Proteomes" id="UP001215280">
    <property type="component" value="Unassembled WGS sequence"/>
</dbReference>